<dbReference type="PANTHER" id="PTHR42305:SF1">
    <property type="entry name" value="MEMBRANE PROTEIN RV1733C-RELATED"/>
    <property type="match status" value="1"/>
</dbReference>
<accession>A0A7R7DRF6</accession>
<dbReference type="PANTHER" id="PTHR42305">
    <property type="entry name" value="MEMBRANE PROTEIN RV1733C-RELATED"/>
    <property type="match status" value="1"/>
</dbReference>
<evidence type="ECO:0000313" key="2">
    <source>
        <dbReference type="EMBL" id="BCJ36316.1"/>
    </source>
</evidence>
<dbReference type="EMBL" id="AP023355">
    <property type="protein sequence ID" value="BCJ36316.1"/>
    <property type="molecule type" value="Genomic_DNA"/>
</dbReference>
<gene>
    <name evidence="2" type="ORF">Athai_38190</name>
</gene>
<dbReference type="RefSeq" id="WP_203962712.1">
    <property type="nucleotide sequence ID" value="NZ_AP023355.1"/>
</dbReference>
<keyword evidence="1" id="KW-1133">Transmembrane helix</keyword>
<protein>
    <submittedName>
        <fullName evidence="2">Membrane protein</fullName>
    </submittedName>
</protein>
<evidence type="ECO:0000256" key="1">
    <source>
        <dbReference type="SAM" id="Phobius"/>
    </source>
</evidence>
<proteinExistence type="predicted"/>
<sequence length="206" mass="22261">MGATRHRRPRAHLGPVRWLGCRLRTGNPLRRGSDRAEGVCALLAVLLILVAVPVTVLIGLNIAGSRAEAAARARAERRPATAVLLAEAPDAVGVAADGAAGSVPVRARWSYRHHPRTGTVEATPGLHRGARVPIWLDRHGRPVAAPPSGTQVTMSSAGTGLGLLFAIVASVGTMWLVLRWLLDRARFAAWEREWRRVNPHGNHWVR</sequence>
<name>A0A7R7DRF6_9ACTN</name>
<keyword evidence="3" id="KW-1185">Reference proteome</keyword>
<dbReference type="AlphaFoldDB" id="A0A7R7DRF6"/>
<evidence type="ECO:0000313" key="3">
    <source>
        <dbReference type="Proteomes" id="UP000611640"/>
    </source>
</evidence>
<keyword evidence="1" id="KW-0472">Membrane</keyword>
<keyword evidence="1" id="KW-0812">Transmembrane</keyword>
<organism evidence="2 3">
    <name type="scientific">Actinocatenispora thailandica</name>
    <dbReference type="NCBI Taxonomy" id="227318"/>
    <lineage>
        <taxon>Bacteria</taxon>
        <taxon>Bacillati</taxon>
        <taxon>Actinomycetota</taxon>
        <taxon>Actinomycetes</taxon>
        <taxon>Micromonosporales</taxon>
        <taxon>Micromonosporaceae</taxon>
        <taxon>Actinocatenispora</taxon>
    </lineage>
</organism>
<feature type="transmembrane region" description="Helical" evidence="1">
    <location>
        <begin position="161"/>
        <end position="182"/>
    </location>
</feature>
<dbReference type="KEGG" id="atl:Athai_38190"/>
<dbReference type="InterPro" id="IPR039708">
    <property type="entry name" value="MT1774/Rv1733c-like"/>
</dbReference>
<reference evidence="2 3" key="1">
    <citation type="submission" date="2020-08" db="EMBL/GenBank/DDBJ databases">
        <title>Whole genome shotgun sequence of Actinocatenispora thailandica NBRC 105041.</title>
        <authorList>
            <person name="Komaki H."/>
            <person name="Tamura T."/>
        </authorList>
    </citation>
    <scope>NUCLEOTIDE SEQUENCE [LARGE SCALE GENOMIC DNA]</scope>
    <source>
        <strain evidence="2 3">NBRC 105041</strain>
    </source>
</reference>
<dbReference type="Proteomes" id="UP000611640">
    <property type="component" value="Chromosome"/>
</dbReference>
<feature type="transmembrane region" description="Helical" evidence="1">
    <location>
        <begin position="39"/>
        <end position="63"/>
    </location>
</feature>